<dbReference type="Gene3D" id="3.30.70.3490">
    <property type="match status" value="1"/>
</dbReference>
<organism evidence="10 11">
    <name type="scientific">Acropora cervicornis</name>
    <name type="common">Staghorn coral</name>
    <dbReference type="NCBI Taxonomy" id="6130"/>
    <lineage>
        <taxon>Eukaryota</taxon>
        <taxon>Metazoa</taxon>
        <taxon>Cnidaria</taxon>
        <taxon>Anthozoa</taxon>
        <taxon>Hexacorallia</taxon>
        <taxon>Scleractinia</taxon>
        <taxon>Astrocoeniina</taxon>
        <taxon>Acroporidae</taxon>
        <taxon>Acropora</taxon>
    </lineage>
</organism>
<keyword evidence="2 6" id="KW-0813">Transport</keyword>
<sequence>MEQENDSSLFSPKIESTKNPFLFVEHKGMKQVIGTSGYESDTSSSGDSNEIDHSSAVGFHSIHSADTSALLPSNWSRGRTNLDNGEEGCGSPQGGSPLAQDETESQFKFDGSNSSRNPSLPIKLDKKDKERLQQQLDKKVSERSPSLPRKTSKESFKAMKESYRREQKRRIKELSSALKDPSVIILSSWLKVRGTLKGWQKFWCVVKPGMLLIYKSAKHGQWVGTVLLNGCEILQRPSKKEGFCFKIYHPLEHYMWATKGPKGELAGSIAQPMPKDHLILRADSESDGKCWLDALEVAQNQGYSIQKDNKGMLSELYGKDDKEDQDEEQGIPDQDDDSNDAMEKSDSENELDDTIGPLGREGEDEIIDEGPIIETSYLKEKGEEYLGQAGEALEEIEDENKSILWALLKQVKPGMDLSRVTLPTFILEPRSFLDKLSDFYFHSDILSRAAREENAYNRMKEVVRWYLSGFYKKPKGLKKPYNPILGETFRCFWLHPNGTRSHFVAEQVSHHPPVSAFYVSNREEGYVVNCSCLAKSKFYGNSSSAILDGSATMTLLRFGEEYVMSLPYAHCKGILIGTLTMELGGVVTINCEKTGYKAEIEFKLKPFWKKSGESNFVYGKIKMGKETLCRIEGKWDGEVIIVDLKAPVPAGEAEPLPELFWEPTPEIRQQRLPRYIVDYTSQGEFESEKLWIHVSDAIKVNDQEKATQEKFVLEEAQRKGHRERREKGEDWVPKLFERDPAAPNAINRWVYKYRDVRPWDPMTDLKEYEKEGIIKTQYRLKAPMVRTTSLLSVQTPDLNKKSSSKRKRPSSGRLQSSGSGQAKGSRRNSMDRSGASTPDPDADHSSSVEDDDDSSFKETIDTATLEKILQPLKDLQKECVQQMRAIRSDLRRHYTSHQDDITSLQFKDWLLLLLFIISQGFFHWYYKT</sequence>
<dbReference type="PANTHER" id="PTHR10972:SF102">
    <property type="entry name" value="OXYSTEROL-BINDING PROTEIN"/>
    <property type="match status" value="1"/>
</dbReference>
<dbReference type="InterPro" id="IPR037239">
    <property type="entry name" value="OSBP_sf"/>
</dbReference>
<evidence type="ECO:0000313" key="10">
    <source>
        <dbReference type="EMBL" id="KAK2569118.1"/>
    </source>
</evidence>
<comment type="caution">
    <text evidence="10">The sequence shown here is derived from an EMBL/GenBank/DDBJ whole genome shotgun (WGS) entry which is preliminary data.</text>
</comment>
<dbReference type="FunFam" id="2.40.160.120:FF:000004">
    <property type="entry name" value="Oxysterol-binding protein"/>
    <property type="match status" value="1"/>
</dbReference>
<accession>A0AAD9VC56</accession>
<dbReference type="SMART" id="SM00233">
    <property type="entry name" value="PH"/>
    <property type="match status" value="1"/>
</dbReference>
<dbReference type="SUPFAM" id="SSF144000">
    <property type="entry name" value="Oxysterol-binding protein-like"/>
    <property type="match status" value="1"/>
</dbReference>
<dbReference type="GO" id="GO:0016020">
    <property type="term" value="C:membrane"/>
    <property type="evidence" value="ECO:0007669"/>
    <property type="project" value="TreeGrafter"/>
</dbReference>
<feature type="compositionally biased region" description="Polar residues" evidence="7">
    <location>
        <begin position="34"/>
        <end position="48"/>
    </location>
</feature>
<proteinExistence type="inferred from homology"/>
<protein>
    <recommendedName>
        <fullName evidence="6">Oxysterol-binding protein</fullName>
    </recommendedName>
</protein>
<evidence type="ECO:0000313" key="11">
    <source>
        <dbReference type="Proteomes" id="UP001249851"/>
    </source>
</evidence>
<dbReference type="Proteomes" id="UP001249851">
    <property type="component" value="Unassembled WGS sequence"/>
</dbReference>
<evidence type="ECO:0000259" key="9">
    <source>
        <dbReference type="PROSITE" id="PS50003"/>
    </source>
</evidence>
<feature type="compositionally biased region" description="Low complexity" evidence="7">
    <location>
        <begin position="811"/>
        <end position="820"/>
    </location>
</feature>
<feature type="region of interest" description="Disordered" evidence="7">
    <location>
        <begin position="67"/>
        <end position="162"/>
    </location>
</feature>
<feature type="region of interest" description="Disordered" evidence="7">
    <location>
        <begin position="34"/>
        <end position="55"/>
    </location>
</feature>
<keyword evidence="11" id="KW-1185">Reference proteome</keyword>
<dbReference type="Gene3D" id="2.40.160.120">
    <property type="match status" value="1"/>
</dbReference>
<feature type="compositionally biased region" description="Polar residues" evidence="7">
    <location>
        <begin position="67"/>
        <end position="83"/>
    </location>
</feature>
<feature type="transmembrane region" description="Helical" evidence="8">
    <location>
        <begin position="909"/>
        <end position="926"/>
    </location>
</feature>
<keyword evidence="8" id="KW-0472">Membrane</keyword>
<feature type="compositionally biased region" description="Basic and acidic residues" evidence="7">
    <location>
        <begin position="123"/>
        <end position="142"/>
    </location>
</feature>
<dbReference type="GO" id="GO:0015485">
    <property type="term" value="F:cholesterol binding"/>
    <property type="evidence" value="ECO:0007669"/>
    <property type="project" value="TreeGrafter"/>
</dbReference>
<dbReference type="FunFam" id="2.30.29.30:FF:000030">
    <property type="entry name" value="Oxysterol-binding protein"/>
    <property type="match status" value="1"/>
</dbReference>
<dbReference type="InterPro" id="IPR000648">
    <property type="entry name" value="Oxysterol-bd"/>
</dbReference>
<keyword evidence="8" id="KW-0812">Transmembrane</keyword>
<evidence type="ECO:0000256" key="5">
    <source>
        <dbReference type="RuleBase" id="RU003844"/>
    </source>
</evidence>
<evidence type="ECO:0000256" key="8">
    <source>
        <dbReference type="SAM" id="Phobius"/>
    </source>
</evidence>
<feature type="region of interest" description="Disordered" evidence="7">
    <location>
        <begin position="791"/>
        <end position="856"/>
    </location>
</feature>
<dbReference type="PANTHER" id="PTHR10972">
    <property type="entry name" value="OXYSTEROL-BINDING PROTEIN-RELATED"/>
    <property type="match status" value="1"/>
</dbReference>
<feature type="domain" description="PH" evidence="9">
    <location>
        <begin position="183"/>
        <end position="300"/>
    </location>
</feature>
<dbReference type="SUPFAM" id="SSF50729">
    <property type="entry name" value="PH domain-like"/>
    <property type="match status" value="1"/>
</dbReference>
<dbReference type="Gene3D" id="2.30.29.30">
    <property type="entry name" value="Pleckstrin-homology domain (PH domain)/Phosphotyrosine-binding domain (PTB)"/>
    <property type="match status" value="1"/>
</dbReference>
<dbReference type="InterPro" id="IPR001849">
    <property type="entry name" value="PH_domain"/>
</dbReference>
<dbReference type="GO" id="GO:0032541">
    <property type="term" value="C:cortical endoplasmic reticulum"/>
    <property type="evidence" value="ECO:0007669"/>
    <property type="project" value="TreeGrafter"/>
</dbReference>
<evidence type="ECO:0000256" key="7">
    <source>
        <dbReference type="SAM" id="MobiDB-lite"/>
    </source>
</evidence>
<keyword evidence="3 6" id="KW-0445">Lipid transport</keyword>
<dbReference type="GO" id="GO:0006869">
    <property type="term" value="P:lipid transport"/>
    <property type="evidence" value="ECO:0007669"/>
    <property type="project" value="UniProtKB-KW"/>
</dbReference>
<evidence type="ECO:0000256" key="6">
    <source>
        <dbReference type="RuleBase" id="RU003845"/>
    </source>
</evidence>
<reference evidence="10" key="1">
    <citation type="journal article" date="2023" name="G3 (Bethesda)">
        <title>Whole genome assembly and annotation of the endangered Caribbean coral Acropora cervicornis.</title>
        <authorList>
            <person name="Selwyn J.D."/>
            <person name="Vollmer S.V."/>
        </authorList>
    </citation>
    <scope>NUCLEOTIDE SEQUENCE</scope>
    <source>
        <strain evidence="10">K2</strain>
    </source>
</reference>
<keyword evidence="4" id="KW-0446">Lipid-binding</keyword>
<dbReference type="GO" id="GO:0005829">
    <property type="term" value="C:cytosol"/>
    <property type="evidence" value="ECO:0007669"/>
    <property type="project" value="TreeGrafter"/>
</dbReference>
<feature type="region of interest" description="Disordered" evidence="7">
    <location>
        <begin position="320"/>
        <end position="371"/>
    </location>
</feature>
<dbReference type="FunFam" id="1.10.287.2720:FF:000002">
    <property type="entry name" value="Oxysterol-binding protein"/>
    <property type="match status" value="1"/>
</dbReference>
<dbReference type="Gene3D" id="1.10.287.2720">
    <property type="match status" value="1"/>
</dbReference>
<reference evidence="10" key="2">
    <citation type="journal article" date="2023" name="Science">
        <title>Genomic signatures of disease resistance in endangered staghorn corals.</title>
        <authorList>
            <person name="Vollmer S.V."/>
            <person name="Selwyn J.D."/>
            <person name="Despard B.A."/>
            <person name="Roesel C.L."/>
        </authorList>
    </citation>
    <scope>NUCLEOTIDE SEQUENCE</scope>
    <source>
        <strain evidence="10">K2</strain>
    </source>
</reference>
<dbReference type="Pfam" id="PF00169">
    <property type="entry name" value="PH"/>
    <property type="match status" value="1"/>
</dbReference>
<dbReference type="Pfam" id="PF01237">
    <property type="entry name" value="Oxysterol_BP"/>
    <property type="match status" value="1"/>
</dbReference>
<dbReference type="InterPro" id="IPR011993">
    <property type="entry name" value="PH-like_dom_sf"/>
</dbReference>
<dbReference type="AlphaFoldDB" id="A0AAD9VC56"/>
<name>A0AAD9VC56_ACRCE</name>
<feature type="compositionally biased region" description="Acidic residues" evidence="7">
    <location>
        <begin position="323"/>
        <end position="340"/>
    </location>
</feature>
<dbReference type="PROSITE" id="PS50003">
    <property type="entry name" value="PH_DOMAIN"/>
    <property type="match status" value="1"/>
</dbReference>
<evidence type="ECO:0000256" key="4">
    <source>
        <dbReference type="ARBA" id="ARBA00023121"/>
    </source>
</evidence>
<evidence type="ECO:0000256" key="1">
    <source>
        <dbReference type="ARBA" id="ARBA00008842"/>
    </source>
</evidence>
<gene>
    <name evidence="10" type="ORF">P5673_006006</name>
</gene>
<dbReference type="CDD" id="cd13286">
    <property type="entry name" value="PH_OPR5_ORP8"/>
    <property type="match status" value="1"/>
</dbReference>
<comment type="similarity">
    <text evidence="1 5">Belongs to the OSBP family.</text>
</comment>
<keyword evidence="8" id="KW-1133">Transmembrane helix</keyword>
<evidence type="ECO:0000256" key="3">
    <source>
        <dbReference type="ARBA" id="ARBA00023055"/>
    </source>
</evidence>
<evidence type="ECO:0000256" key="2">
    <source>
        <dbReference type="ARBA" id="ARBA00022448"/>
    </source>
</evidence>
<dbReference type="EMBL" id="JARQWQ010000010">
    <property type="protein sequence ID" value="KAK2569118.1"/>
    <property type="molecule type" value="Genomic_DNA"/>
</dbReference>
<dbReference type="PROSITE" id="PS01013">
    <property type="entry name" value="OSBP"/>
    <property type="match status" value="1"/>
</dbReference>
<feature type="compositionally biased region" description="Basic and acidic residues" evidence="7">
    <location>
        <begin position="151"/>
        <end position="162"/>
    </location>
</feature>
<dbReference type="InterPro" id="IPR018494">
    <property type="entry name" value="Oxysterol-bd_CS"/>
</dbReference>